<accession>A0AB34L022</accession>
<dbReference type="AlphaFoldDB" id="A0AB34L022"/>
<name>A0AB34L022_9PEZI</name>
<protein>
    <submittedName>
        <fullName evidence="2">Uncharacterized protein</fullName>
    </submittedName>
</protein>
<feature type="region of interest" description="Disordered" evidence="1">
    <location>
        <begin position="1"/>
        <end position="147"/>
    </location>
</feature>
<gene>
    <name evidence="2" type="ORF">WHR41_00841</name>
</gene>
<keyword evidence="3" id="KW-1185">Reference proteome</keyword>
<evidence type="ECO:0000313" key="3">
    <source>
        <dbReference type="Proteomes" id="UP000803884"/>
    </source>
</evidence>
<dbReference type="EMBL" id="JAAQHG020000002">
    <property type="protein sequence ID" value="KAL1590603.1"/>
    <property type="molecule type" value="Genomic_DNA"/>
</dbReference>
<organism evidence="2 3">
    <name type="scientific">Cladosporium halotolerans</name>
    <dbReference type="NCBI Taxonomy" id="1052096"/>
    <lineage>
        <taxon>Eukaryota</taxon>
        <taxon>Fungi</taxon>
        <taxon>Dikarya</taxon>
        <taxon>Ascomycota</taxon>
        <taxon>Pezizomycotina</taxon>
        <taxon>Dothideomycetes</taxon>
        <taxon>Dothideomycetidae</taxon>
        <taxon>Cladosporiales</taxon>
        <taxon>Cladosporiaceae</taxon>
        <taxon>Cladosporium</taxon>
    </lineage>
</organism>
<feature type="compositionally biased region" description="Polar residues" evidence="1">
    <location>
        <begin position="67"/>
        <end position="88"/>
    </location>
</feature>
<dbReference type="GeneID" id="96002285"/>
<dbReference type="RefSeq" id="XP_069233708.1">
    <property type="nucleotide sequence ID" value="XM_069369447.1"/>
</dbReference>
<dbReference type="Proteomes" id="UP000803884">
    <property type="component" value="Unassembled WGS sequence"/>
</dbReference>
<evidence type="ECO:0000256" key="1">
    <source>
        <dbReference type="SAM" id="MobiDB-lite"/>
    </source>
</evidence>
<feature type="compositionally biased region" description="Basic and acidic residues" evidence="1">
    <location>
        <begin position="16"/>
        <end position="33"/>
    </location>
</feature>
<evidence type="ECO:0000313" key="2">
    <source>
        <dbReference type="EMBL" id="KAL1590603.1"/>
    </source>
</evidence>
<sequence>MSADYQGQDPMVIAKQAERDLNSQAAKEPDVNAHAHAASDSTIESGVDQGVSQKFPGAEVKIGGQGASDNRQIPLSEGGSINPTTGKQTKAADFQGEGGPEDKAAIAAEQRPGDNDIRGNIRQGDETVRPAGSMSNNAVGGTGKSTQ</sequence>
<reference evidence="2 3" key="1">
    <citation type="journal article" date="2020" name="Microbiol. Resour. Announc.">
        <title>Draft Genome Sequence of a Cladosporium Species Isolated from the Mesophotic Ascidian Didemnum maculosum.</title>
        <authorList>
            <person name="Gioti A."/>
            <person name="Siaperas R."/>
            <person name="Nikolaivits E."/>
            <person name="Le Goff G."/>
            <person name="Ouazzani J."/>
            <person name="Kotoulas G."/>
            <person name="Topakas E."/>
        </authorList>
    </citation>
    <scope>NUCLEOTIDE SEQUENCE [LARGE SCALE GENOMIC DNA]</scope>
    <source>
        <strain evidence="2 3">TM138-S3</strain>
    </source>
</reference>
<comment type="caution">
    <text evidence="2">The sequence shown here is derived from an EMBL/GenBank/DDBJ whole genome shotgun (WGS) entry which is preliminary data.</text>
</comment>
<proteinExistence type="predicted"/>
<feature type="compositionally biased region" description="Basic and acidic residues" evidence="1">
    <location>
        <begin position="111"/>
        <end position="128"/>
    </location>
</feature>